<dbReference type="Pfam" id="PF01863">
    <property type="entry name" value="YgjP-like"/>
    <property type="match status" value="1"/>
</dbReference>
<dbReference type="CDD" id="cd07344">
    <property type="entry name" value="M48_yhfN_like"/>
    <property type="match status" value="1"/>
</dbReference>
<dbReference type="AlphaFoldDB" id="A0A2H0XBH9"/>
<accession>A0A2H0XBH9</accession>
<dbReference type="InterPro" id="IPR002725">
    <property type="entry name" value="YgjP-like_metallopeptidase"/>
</dbReference>
<dbReference type="Proteomes" id="UP000231252">
    <property type="component" value="Unassembled WGS sequence"/>
</dbReference>
<dbReference type="Gene3D" id="3.30.2010.10">
    <property type="entry name" value="Metalloproteases ('zincins'), catalytic domain"/>
    <property type="match status" value="1"/>
</dbReference>
<gene>
    <name evidence="2" type="ORF">COT50_03140</name>
</gene>
<dbReference type="PANTHER" id="PTHR30399:SF1">
    <property type="entry name" value="UTP PYROPHOSPHATASE"/>
    <property type="match status" value="1"/>
</dbReference>
<name>A0A2H0XBH9_UNCKA</name>
<comment type="caution">
    <text evidence="2">The sequence shown here is derived from an EMBL/GenBank/DDBJ whole genome shotgun (WGS) entry which is preliminary data.</text>
</comment>
<evidence type="ECO:0000313" key="2">
    <source>
        <dbReference type="EMBL" id="PIS22211.1"/>
    </source>
</evidence>
<proteinExistence type="predicted"/>
<protein>
    <recommendedName>
        <fullName evidence="1">YgjP-like metallopeptidase domain-containing protein</fullName>
    </recommendedName>
</protein>
<feature type="domain" description="YgjP-like metallopeptidase" evidence="1">
    <location>
        <begin position="23"/>
        <end position="120"/>
    </location>
</feature>
<organism evidence="2 3">
    <name type="scientific">candidate division WWE3 bacterium CG08_land_8_20_14_0_20_41_10</name>
    <dbReference type="NCBI Taxonomy" id="1975085"/>
    <lineage>
        <taxon>Bacteria</taxon>
        <taxon>Katanobacteria</taxon>
    </lineage>
</organism>
<evidence type="ECO:0000313" key="3">
    <source>
        <dbReference type="Proteomes" id="UP000231252"/>
    </source>
</evidence>
<dbReference type="InterPro" id="IPR053136">
    <property type="entry name" value="UTP_pyrophosphatase-like"/>
</dbReference>
<dbReference type="EMBL" id="PEYU01000070">
    <property type="protein sequence ID" value="PIS22211.1"/>
    <property type="molecule type" value="Genomic_DNA"/>
</dbReference>
<sequence length="125" mass="15144">MLFWVRRKKRAIKKEPAKSYLDNKEKARELVLARLEYFNKFYSFTWHRVSIKNTRRRWGSCSRKGNLNFCYKVAFLPQGLADYIVVHELCHLGQFNHSKDFWYLVTRTVPNYKVVRDKLKTIKLP</sequence>
<dbReference type="PANTHER" id="PTHR30399">
    <property type="entry name" value="UNCHARACTERIZED PROTEIN YGJP"/>
    <property type="match status" value="1"/>
</dbReference>
<reference evidence="3" key="1">
    <citation type="submission" date="2017-09" db="EMBL/GenBank/DDBJ databases">
        <title>Depth-based differentiation of microbial function through sediment-hosted aquifers and enrichment of novel symbionts in the deep terrestrial subsurface.</title>
        <authorList>
            <person name="Probst A.J."/>
            <person name="Ladd B."/>
            <person name="Jarett J.K."/>
            <person name="Geller-Mcgrath D.E."/>
            <person name="Sieber C.M.K."/>
            <person name="Emerson J.B."/>
            <person name="Anantharaman K."/>
            <person name="Thomas B.C."/>
            <person name="Malmstrom R."/>
            <person name="Stieglmeier M."/>
            <person name="Klingl A."/>
            <person name="Woyke T."/>
            <person name="Ryan C.M."/>
            <person name="Banfield J.F."/>
        </authorList>
    </citation>
    <scope>NUCLEOTIDE SEQUENCE [LARGE SCALE GENOMIC DNA]</scope>
</reference>
<evidence type="ECO:0000259" key="1">
    <source>
        <dbReference type="Pfam" id="PF01863"/>
    </source>
</evidence>